<gene>
    <name evidence="1" type="ORF">FVEG_13768</name>
</gene>
<proteinExistence type="predicted"/>
<dbReference type="RefSeq" id="XP_018762015.1">
    <property type="nucleotide sequence ID" value="XM_018903123.1"/>
</dbReference>
<evidence type="ECO:0000313" key="1">
    <source>
        <dbReference type="EMBL" id="EWG55824.1"/>
    </source>
</evidence>
<dbReference type="EMBL" id="CM000587">
    <property type="protein sequence ID" value="EWG55824.1"/>
    <property type="molecule type" value="Genomic_DNA"/>
</dbReference>
<reference evidence="1 2" key="1">
    <citation type="journal article" date="2010" name="Nature">
        <title>Comparative genomics reveals mobile pathogenicity chromosomes in Fusarium.</title>
        <authorList>
            <person name="Ma L.J."/>
            <person name="van der Does H.C."/>
            <person name="Borkovich K.A."/>
            <person name="Coleman J.J."/>
            <person name="Daboussi M.J."/>
            <person name="Di Pietro A."/>
            <person name="Dufresne M."/>
            <person name="Freitag M."/>
            <person name="Grabherr M."/>
            <person name="Henrissat B."/>
            <person name="Houterman P.M."/>
            <person name="Kang S."/>
            <person name="Shim W.B."/>
            <person name="Woloshuk C."/>
            <person name="Xie X."/>
            <person name="Xu J.R."/>
            <person name="Antoniw J."/>
            <person name="Baker S.E."/>
            <person name="Bluhm B.H."/>
            <person name="Breakspear A."/>
            <person name="Brown D.W."/>
            <person name="Butchko R.A."/>
            <person name="Chapman S."/>
            <person name="Coulson R."/>
            <person name="Coutinho P.M."/>
            <person name="Danchin E.G."/>
            <person name="Diener A."/>
            <person name="Gale L.R."/>
            <person name="Gardiner D.M."/>
            <person name="Goff S."/>
            <person name="Hammond-Kosack K.E."/>
            <person name="Hilburn K."/>
            <person name="Hua-Van A."/>
            <person name="Jonkers W."/>
            <person name="Kazan K."/>
            <person name="Kodira C.D."/>
            <person name="Koehrsen M."/>
            <person name="Kumar L."/>
            <person name="Lee Y.H."/>
            <person name="Li L."/>
            <person name="Manners J.M."/>
            <person name="Miranda-Saavedra D."/>
            <person name="Mukherjee M."/>
            <person name="Park G."/>
            <person name="Park J."/>
            <person name="Park S.Y."/>
            <person name="Proctor R.H."/>
            <person name="Regev A."/>
            <person name="Ruiz-Roldan M.C."/>
            <person name="Sain D."/>
            <person name="Sakthikumar S."/>
            <person name="Sykes S."/>
            <person name="Schwartz D.C."/>
            <person name="Turgeon B.G."/>
            <person name="Wapinski I."/>
            <person name="Yoder O."/>
            <person name="Young S."/>
            <person name="Zeng Q."/>
            <person name="Zhou S."/>
            <person name="Galagan J."/>
            <person name="Cuomo C.A."/>
            <person name="Kistler H.C."/>
            <person name="Rep M."/>
        </authorList>
    </citation>
    <scope>NUCLEOTIDE SEQUENCE [LARGE SCALE GENOMIC DNA]</scope>
    <source>
        <strain evidence="2">M3125 / FGSC 7600</strain>
    </source>
</reference>
<dbReference type="HOGENOM" id="CLU_2320578_0_0_1"/>
<dbReference type="KEGG" id="fvr:FVEG_13768"/>
<dbReference type="Proteomes" id="UP000009096">
    <property type="component" value="Chromosome 10"/>
</dbReference>
<accession>W7N7U8</accession>
<dbReference type="AlphaFoldDB" id="W7N7U8"/>
<dbReference type="GeneID" id="30071086"/>
<protein>
    <submittedName>
        <fullName evidence="1">Uncharacterized protein</fullName>
    </submittedName>
</protein>
<keyword evidence="2" id="KW-1185">Reference proteome</keyword>
<organism evidence="1 2">
    <name type="scientific">Gibberella moniliformis (strain M3125 / FGSC 7600)</name>
    <name type="common">Maize ear and stalk rot fungus</name>
    <name type="synonym">Fusarium verticillioides</name>
    <dbReference type="NCBI Taxonomy" id="334819"/>
    <lineage>
        <taxon>Eukaryota</taxon>
        <taxon>Fungi</taxon>
        <taxon>Dikarya</taxon>
        <taxon>Ascomycota</taxon>
        <taxon>Pezizomycotina</taxon>
        <taxon>Sordariomycetes</taxon>
        <taxon>Hypocreomycetidae</taxon>
        <taxon>Hypocreales</taxon>
        <taxon>Nectriaceae</taxon>
        <taxon>Fusarium</taxon>
        <taxon>Fusarium fujikuroi species complex</taxon>
    </lineage>
</organism>
<sequence>MQQTRLSLGYFEDQDDVNHRDVLLPKDLFHLDVRDNASLLDALDIRGLRELFQREGVGGKRATADRLWDFVLVANEYVLKDVATGVFIAKAVSLGWCEG</sequence>
<evidence type="ECO:0000313" key="2">
    <source>
        <dbReference type="Proteomes" id="UP000009096"/>
    </source>
</evidence>
<dbReference type="STRING" id="334819.W7N7U8"/>
<dbReference type="EMBL" id="DS022265">
    <property type="protein sequence ID" value="EWG55824.1"/>
    <property type="molecule type" value="Genomic_DNA"/>
</dbReference>
<dbReference type="VEuPathDB" id="FungiDB:FVEG_13768"/>
<name>W7N7U8_GIBM7</name>